<evidence type="ECO:0000256" key="3">
    <source>
        <dbReference type="ARBA" id="ARBA00022840"/>
    </source>
</evidence>
<dbReference type="SMART" id="SM00382">
    <property type="entry name" value="AAA"/>
    <property type="match status" value="1"/>
</dbReference>
<feature type="domain" description="ABC transporter" evidence="4">
    <location>
        <begin position="5"/>
        <end position="231"/>
    </location>
</feature>
<sequence>MYNSINFESSIKYVGGISLKIENLNKKYKKSILENVTFELEEKKIYTLLGRNGVGKTTLLKILAGLVSPNNGKIEKNNKSVLYIPEHTYFLDFLSGYDNLCLICDVYNISKNELNKMIERYGIKSFVYELVVNYSQGMKHQLSLISAFLINPDVLLLDEPLTSLDPINIENFKMYIKEFSSKNKTVVISTHIIPIAYQLSDEILILKSRMITNIKNTITEEELSNVIFNKI</sequence>
<dbReference type="InterPro" id="IPR051782">
    <property type="entry name" value="ABC_Transporter_VariousFunc"/>
</dbReference>
<evidence type="ECO:0000313" key="7">
    <source>
        <dbReference type="Proteomes" id="UP000217473"/>
    </source>
</evidence>
<dbReference type="Pfam" id="PF00005">
    <property type="entry name" value="ABC_tran"/>
    <property type="match status" value="1"/>
</dbReference>
<evidence type="ECO:0000313" key="5">
    <source>
        <dbReference type="EMBL" id="PCF50270.1"/>
    </source>
</evidence>
<dbReference type="PROSITE" id="PS50893">
    <property type="entry name" value="ABC_TRANSPORTER_2"/>
    <property type="match status" value="1"/>
</dbReference>
<dbReference type="GO" id="GO:0005524">
    <property type="term" value="F:ATP binding"/>
    <property type="evidence" value="ECO:0007669"/>
    <property type="project" value="UniProtKB-KW"/>
</dbReference>
<reference evidence="6 8" key="2">
    <citation type="submission" date="2017-06" db="EMBL/GenBank/DDBJ databases">
        <title>Identification of a new gene, sdsY, involved in staphylococcal internalization in non-professional phagocytic cells (NPPCs).</title>
        <authorList>
            <person name="Maali Y."/>
            <person name="Martins-Simoes P."/>
            <person name="Trouillet-Assant S."/>
            <person name="Laurent F."/>
            <person name="Diot A."/>
            <person name="Verhoeven P."/>
            <person name="Bouvard D."/>
            <person name="Vandenesch F."/>
            <person name="Bes M."/>
        </authorList>
    </citation>
    <scope>NUCLEOTIDE SEQUENCE [LARGE SCALE GENOMIC DNA]</scope>
    <source>
        <strain evidence="6 8">Heidy</strain>
    </source>
</reference>
<gene>
    <name evidence="5" type="ORF">B5C07_07060</name>
    <name evidence="6" type="ORF">CDL68_02270</name>
</gene>
<dbReference type="PANTHER" id="PTHR42939">
    <property type="entry name" value="ABC TRANSPORTER ATP-BINDING PROTEIN ALBC-RELATED"/>
    <property type="match status" value="1"/>
</dbReference>
<name>A0AAX0QTB5_9STAP</name>
<keyword evidence="2" id="KW-0547">Nucleotide-binding</keyword>
<dbReference type="Proteomes" id="UP000266198">
    <property type="component" value="Unassembled WGS sequence"/>
</dbReference>
<evidence type="ECO:0000256" key="2">
    <source>
        <dbReference type="ARBA" id="ARBA00022741"/>
    </source>
</evidence>
<comment type="caution">
    <text evidence="5">The sequence shown here is derived from an EMBL/GenBank/DDBJ whole genome shotgun (WGS) entry which is preliminary data.</text>
</comment>
<evidence type="ECO:0000256" key="1">
    <source>
        <dbReference type="ARBA" id="ARBA00022448"/>
    </source>
</evidence>
<dbReference type="GO" id="GO:0016887">
    <property type="term" value="F:ATP hydrolysis activity"/>
    <property type="evidence" value="ECO:0007669"/>
    <property type="project" value="InterPro"/>
</dbReference>
<keyword evidence="1" id="KW-0813">Transport</keyword>
<evidence type="ECO:0000313" key="6">
    <source>
        <dbReference type="EMBL" id="RIZ55539.1"/>
    </source>
</evidence>
<dbReference type="InterPro" id="IPR003593">
    <property type="entry name" value="AAA+_ATPase"/>
</dbReference>
<keyword evidence="8" id="KW-1185">Reference proteome</keyword>
<dbReference type="PANTHER" id="PTHR42939:SF1">
    <property type="entry name" value="ABC TRANSPORTER ATP-BINDING PROTEIN ALBC-RELATED"/>
    <property type="match status" value="1"/>
</dbReference>
<dbReference type="SUPFAM" id="SSF52540">
    <property type="entry name" value="P-loop containing nucleoside triphosphate hydrolases"/>
    <property type="match status" value="1"/>
</dbReference>
<dbReference type="InterPro" id="IPR027417">
    <property type="entry name" value="P-loop_NTPase"/>
</dbReference>
<dbReference type="AlphaFoldDB" id="A0AAX0QTB5"/>
<dbReference type="EMBL" id="MWUR01000009">
    <property type="protein sequence ID" value="PCF50270.1"/>
    <property type="molecule type" value="Genomic_DNA"/>
</dbReference>
<accession>A0AAX0QTB5</accession>
<dbReference type="EMBL" id="NIPK01000003">
    <property type="protein sequence ID" value="RIZ55539.1"/>
    <property type="molecule type" value="Genomic_DNA"/>
</dbReference>
<dbReference type="CDD" id="cd03230">
    <property type="entry name" value="ABC_DR_subfamily_A"/>
    <property type="match status" value="1"/>
</dbReference>
<keyword evidence="3" id="KW-0067">ATP-binding</keyword>
<proteinExistence type="predicted"/>
<dbReference type="InterPro" id="IPR003439">
    <property type="entry name" value="ABC_transporter-like_ATP-bd"/>
</dbReference>
<evidence type="ECO:0000313" key="8">
    <source>
        <dbReference type="Proteomes" id="UP000266198"/>
    </source>
</evidence>
<organism evidence="5 7">
    <name type="scientific">Staphylococcus delphini</name>
    <dbReference type="NCBI Taxonomy" id="53344"/>
    <lineage>
        <taxon>Bacteria</taxon>
        <taxon>Bacillati</taxon>
        <taxon>Bacillota</taxon>
        <taxon>Bacilli</taxon>
        <taxon>Bacillales</taxon>
        <taxon>Staphylococcaceae</taxon>
        <taxon>Staphylococcus</taxon>
        <taxon>Staphylococcus intermedius group</taxon>
    </lineage>
</organism>
<evidence type="ECO:0000259" key="4">
    <source>
        <dbReference type="PROSITE" id="PS50893"/>
    </source>
</evidence>
<reference evidence="5 7" key="1">
    <citation type="journal article" date="2017" name="PLoS ONE">
        <title>Development of a real-time PCR for detection of Staphylococcus pseudintermedius using a novel automated comparison of whole-genome sequences.</title>
        <authorList>
            <person name="Verstappen K.M."/>
            <person name="Huijbregts L."/>
            <person name="Spaninks M."/>
            <person name="Wagenaar J.A."/>
            <person name="Fluit A.C."/>
            <person name="Duim B."/>
        </authorList>
    </citation>
    <scope>NUCLEOTIDE SEQUENCE [LARGE SCALE GENOMIC DNA]</scope>
    <source>
        <strain evidence="5 7">15S02591-1</strain>
    </source>
</reference>
<dbReference type="Gene3D" id="3.40.50.300">
    <property type="entry name" value="P-loop containing nucleotide triphosphate hydrolases"/>
    <property type="match status" value="1"/>
</dbReference>
<protein>
    <recommendedName>
        <fullName evidence="4">ABC transporter domain-containing protein</fullName>
    </recommendedName>
</protein>
<dbReference type="Proteomes" id="UP000217473">
    <property type="component" value="Unassembled WGS sequence"/>
</dbReference>